<evidence type="ECO:0000259" key="7">
    <source>
        <dbReference type="Pfam" id="PF17827"/>
    </source>
</evidence>
<feature type="binding site" evidence="5">
    <location>
        <begin position="174"/>
        <end position="177"/>
    </location>
    <ligand>
        <name>substrate</name>
    </ligand>
</feature>
<evidence type="ECO:0000256" key="4">
    <source>
        <dbReference type="ARBA" id="ARBA00048391"/>
    </source>
</evidence>
<dbReference type="InterPro" id="IPR040758">
    <property type="entry name" value="PrmC_N"/>
</dbReference>
<dbReference type="HAMAP" id="MF_02126">
    <property type="entry name" value="RF_methyltr_PrmC"/>
    <property type="match status" value="1"/>
</dbReference>
<feature type="binding site" evidence="5">
    <location>
        <position position="174"/>
    </location>
    <ligand>
        <name>S-adenosyl-L-methionine</name>
        <dbReference type="ChEBI" id="CHEBI:59789"/>
    </ligand>
</feature>
<comment type="catalytic activity">
    <reaction evidence="4 5">
        <text>L-glutaminyl-[peptide chain release factor] + S-adenosyl-L-methionine = N(5)-methyl-L-glutaminyl-[peptide chain release factor] + S-adenosyl-L-homocysteine + H(+)</text>
        <dbReference type="Rhea" id="RHEA:42896"/>
        <dbReference type="Rhea" id="RHEA-COMP:10271"/>
        <dbReference type="Rhea" id="RHEA-COMP:10272"/>
        <dbReference type="ChEBI" id="CHEBI:15378"/>
        <dbReference type="ChEBI" id="CHEBI:30011"/>
        <dbReference type="ChEBI" id="CHEBI:57856"/>
        <dbReference type="ChEBI" id="CHEBI:59789"/>
        <dbReference type="ChEBI" id="CHEBI:61891"/>
        <dbReference type="EC" id="2.1.1.297"/>
    </reaction>
</comment>
<dbReference type="InterPro" id="IPR029063">
    <property type="entry name" value="SAM-dependent_MTases_sf"/>
</dbReference>
<dbReference type="PANTHER" id="PTHR18895:SF74">
    <property type="entry name" value="MTRF1L RELEASE FACTOR GLUTAMINE METHYLTRANSFERASE"/>
    <property type="match status" value="1"/>
</dbReference>
<evidence type="ECO:0000313" key="9">
    <source>
        <dbReference type="Proteomes" id="UP000248012"/>
    </source>
</evidence>
<protein>
    <recommendedName>
        <fullName evidence="5">Release factor glutamine methyltransferase</fullName>
        <shortName evidence="5">RF MTase</shortName>
        <ecNumber evidence="5">2.1.1.297</ecNumber>
    </recommendedName>
    <alternativeName>
        <fullName evidence="5">N5-glutamine methyltransferase PrmC</fullName>
    </alternativeName>
    <alternativeName>
        <fullName evidence="5">Protein-(glutamine-N5) MTase PrmC</fullName>
    </alternativeName>
    <alternativeName>
        <fullName evidence="5">Protein-glutamine N-methyltransferase PrmC</fullName>
    </alternativeName>
</protein>
<reference evidence="8 9" key="1">
    <citation type="submission" date="2018-05" db="EMBL/GenBank/DDBJ databases">
        <title>Oceanovita maritima gen. nov., sp. nov., a marine bacterium in the family Rhodobacteraceae isolated from surface seawater of Lundu port Xiamen, China.</title>
        <authorList>
            <person name="Hetharua B.H."/>
            <person name="Min D."/>
            <person name="Liao H."/>
            <person name="Tian Y."/>
        </authorList>
    </citation>
    <scope>NUCLEOTIDE SEQUENCE [LARGE SCALE GENOMIC DNA]</scope>
    <source>
        <strain evidence="8 9">FSX-11</strain>
    </source>
</reference>
<gene>
    <name evidence="5 8" type="primary">prmC</name>
    <name evidence="8" type="ORF">DI396_00235</name>
</gene>
<feature type="domain" description="Methyltransferase small" evidence="6">
    <location>
        <begin position="89"/>
        <end position="182"/>
    </location>
</feature>
<comment type="function">
    <text evidence="5">Methylates the class 1 translation termination release factors RF1/PrfA and RF2/PrfB on the glutamine residue of the universally conserved GGQ motif.</text>
</comment>
<dbReference type="InterPro" id="IPR004556">
    <property type="entry name" value="HemK-like"/>
</dbReference>
<dbReference type="GO" id="GO:0102559">
    <property type="term" value="F:peptide chain release factor N(5)-glutamine methyltransferase activity"/>
    <property type="evidence" value="ECO:0007669"/>
    <property type="project" value="UniProtKB-EC"/>
</dbReference>
<dbReference type="PROSITE" id="PS00092">
    <property type="entry name" value="N6_MTASE"/>
    <property type="match status" value="1"/>
</dbReference>
<dbReference type="OrthoDB" id="9800643at2"/>
<dbReference type="Proteomes" id="UP000248012">
    <property type="component" value="Unassembled WGS sequence"/>
</dbReference>
<name>A0A2V4NFX3_9RHOB</name>
<keyword evidence="2 5" id="KW-0808">Transferase</keyword>
<evidence type="ECO:0000256" key="5">
    <source>
        <dbReference type="HAMAP-Rule" id="MF_02126"/>
    </source>
</evidence>
<evidence type="ECO:0000313" key="8">
    <source>
        <dbReference type="EMBL" id="PYC49343.1"/>
    </source>
</evidence>
<dbReference type="PANTHER" id="PTHR18895">
    <property type="entry name" value="HEMK METHYLTRANSFERASE"/>
    <property type="match status" value="1"/>
</dbReference>
<feature type="binding site" evidence="5">
    <location>
        <begin position="108"/>
        <end position="112"/>
    </location>
    <ligand>
        <name>S-adenosyl-L-methionine</name>
        <dbReference type="ChEBI" id="CHEBI:59789"/>
    </ligand>
</feature>
<comment type="caution">
    <text evidence="8">The sequence shown here is derived from an EMBL/GenBank/DDBJ whole genome shotgun (WGS) entry which is preliminary data.</text>
</comment>
<keyword evidence="9" id="KW-1185">Reference proteome</keyword>
<evidence type="ECO:0000256" key="1">
    <source>
        <dbReference type="ARBA" id="ARBA00022603"/>
    </source>
</evidence>
<dbReference type="NCBIfam" id="TIGR03534">
    <property type="entry name" value="RF_mod_PrmC"/>
    <property type="match status" value="1"/>
</dbReference>
<dbReference type="Gene3D" id="1.10.8.10">
    <property type="entry name" value="DNA helicase RuvA subunit, C-terminal domain"/>
    <property type="match status" value="1"/>
</dbReference>
<evidence type="ECO:0000256" key="2">
    <source>
        <dbReference type="ARBA" id="ARBA00022679"/>
    </source>
</evidence>
<feature type="domain" description="Release factor glutamine methyltransferase N-terminal" evidence="7">
    <location>
        <begin position="12"/>
        <end position="67"/>
    </location>
</feature>
<accession>A0A2V4NFX3</accession>
<keyword evidence="1 5" id="KW-0489">Methyltransferase</keyword>
<proteinExistence type="inferred from homology"/>
<dbReference type="AlphaFoldDB" id="A0A2V4NFX3"/>
<dbReference type="Pfam" id="PF05175">
    <property type="entry name" value="MTS"/>
    <property type="match status" value="1"/>
</dbReference>
<keyword evidence="3 5" id="KW-0949">S-adenosyl-L-methionine</keyword>
<dbReference type="GO" id="GO:0032259">
    <property type="term" value="P:methylation"/>
    <property type="evidence" value="ECO:0007669"/>
    <property type="project" value="UniProtKB-KW"/>
</dbReference>
<dbReference type="Gene3D" id="3.40.50.150">
    <property type="entry name" value="Vaccinia Virus protein VP39"/>
    <property type="match status" value="1"/>
</dbReference>
<dbReference type="InterPro" id="IPR007848">
    <property type="entry name" value="Small_mtfrase_dom"/>
</dbReference>
<dbReference type="NCBIfam" id="TIGR00536">
    <property type="entry name" value="hemK_fam"/>
    <property type="match status" value="1"/>
</dbReference>
<comment type="similarity">
    <text evidence="5">Belongs to the protein N5-glutamine methyltransferase family. PrmC subfamily.</text>
</comment>
<evidence type="ECO:0000259" key="6">
    <source>
        <dbReference type="Pfam" id="PF05175"/>
    </source>
</evidence>
<dbReference type="InterPro" id="IPR050320">
    <property type="entry name" value="N5-glutamine_MTase"/>
</dbReference>
<dbReference type="InterPro" id="IPR002052">
    <property type="entry name" value="DNA_methylase_N6_adenine_CS"/>
</dbReference>
<evidence type="ECO:0000256" key="3">
    <source>
        <dbReference type="ARBA" id="ARBA00022691"/>
    </source>
</evidence>
<dbReference type="SUPFAM" id="SSF53335">
    <property type="entry name" value="S-adenosyl-L-methionine-dependent methyltransferases"/>
    <property type="match status" value="1"/>
</dbReference>
<dbReference type="EMBL" id="QFVT01000001">
    <property type="protein sequence ID" value="PYC49343.1"/>
    <property type="molecule type" value="Genomic_DNA"/>
</dbReference>
<sequence>MALAIGRAALGDDRERDARALLAHAAGITPSRLMMLDVEAFDAALMQCYADALSRRSLGEPVSKITGKRAFWNHDFIVTADVLDPRPDTETLVAKALERPFERILDLGTGSGCILLSLLAERGEAQGVGVDLSEPALDVARANAAAIGVVDRVQWLHGDWFDAVTGRFDLIVSNPPYIAAEEMAELDREVRDHDPAMALTPGGDGLDPYRIIAAQAGSYLHPNGRLIVEMGWQQGPQVAAILSASGWRDVAIWPDLEGRDRAVSATAP</sequence>
<feature type="binding site" evidence="5">
    <location>
        <position position="160"/>
    </location>
    <ligand>
        <name>S-adenosyl-L-methionine</name>
        <dbReference type="ChEBI" id="CHEBI:59789"/>
    </ligand>
</feature>
<dbReference type="GO" id="GO:0003676">
    <property type="term" value="F:nucleic acid binding"/>
    <property type="evidence" value="ECO:0007669"/>
    <property type="project" value="InterPro"/>
</dbReference>
<feature type="binding site" evidence="5">
    <location>
        <position position="131"/>
    </location>
    <ligand>
        <name>S-adenosyl-L-methionine</name>
        <dbReference type="ChEBI" id="CHEBI:59789"/>
    </ligand>
</feature>
<organism evidence="8 9">
    <name type="scientific">Litorivita pollutaquae</name>
    <dbReference type="NCBI Taxonomy" id="2200892"/>
    <lineage>
        <taxon>Bacteria</taxon>
        <taxon>Pseudomonadati</taxon>
        <taxon>Pseudomonadota</taxon>
        <taxon>Alphaproteobacteria</taxon>
        <taxon>Rhodobacterales</taxon>
        <taxon>Paracoccaceae</taxon>
        <taxon>Litorivita</taxon>
    </lineage>
</organism>
<dbReference type="InterPro" id="IPR019874">
    <property type="entry name" value="RF_methyltr_PrmC"/>
</dbReference>
<dbReference type="EC" id="2.1.1.297" evidence="5"/>
<dbReference type="Pfam" id="PF17827">
    <property type="entry name" value="PrmC_N"/>
    <property type="match status" value="1"/>
</dbReference>
<dbReference type="CDD" id="cd02440">
    <property type="entry name" value="AdoMet_MTases"/>
    <property type="match status" value="1"/>
</dbReference>